<dbReference type="KEGG" id="sbk:SHEWBE_2154"/>
<proteinExistence type="predicted"/>
<accession>A0A330M4Z5</accession>
<evidence type="ECO:0000313" key="1">
    <source>
        <dbReference type="EMBL" id="SQH76120.1"/>
    </source>
</evidence>
<reference evidence="2" key="1">
    <citation type="submission" date="2018-06" db="EMBL/GenBank/DDBJ databases">
        <authorList>
            <person name="Cea G.-C."/>
            <person name="William W."/>
        </authorList>
    </citation>
    <scope>NUCLEOTIDE SEQUENCE [LARGE SCALE GENOMIC DNA]</scope>
    <source>
        <strain evidence="2">DB21MT-2</strain>
    </source>
</reference>
<sequence length="41" mass="4835">MIVNYYLIFLHQIMCSTAGIISQFVDQCQQLKRAKTSEKRQ</sequence>
<name>A0A330M4Z5_9GAMM</name>
<dbReference type="AlphaFoldDB" id="A0A330M4Z5"/>
<organism evidence="1 2">
    <name type="scientific">Shewanella benthica</name>
    <dbReference type="NCBI Taxonomy" id="43661"/>
    <lineage>
        <taxon>Bacteria</taxon>
        <taxon>Pseudomonadati</taxon>
        <taxon>Pseudomonadota</taxon>
        <taxon>Gammaproteobacteria</taxon>
        <taxon>Alteromonadales</taxon>
        <taxon>Shewanellaceae</taxon>
        <taxon>Shewanella</taxon>
    </lineage>
</organism>
<protein>
    <submittedName>
        <fullName evidence="1">Uncharacterized protein</fullName>
    </submittedName>
</protein>
<gene>
    <name evidence="1" type="ORF">SHEWBE_2154</name>
</gene>
<dbReference type="EMBL" id="LS483452">
    <property type="protein sequence ID" value="SQH76120.1"/>
    <property type="molecule type" value="Genomic_DNA"/>
</dbReference>
<evidence type="ECO:0000313" key="2">
    <source>
        <dbReference type="Proteomes" id="UP000250123"/>
    </source>
</evidence>
<dbReference type="Proteomes" id="UP000250123">
    <property type="component" value="Chromosome SHEWBE"/>
</dbReference>